<gene>
    <name evidence="2" type="ORF">S01H1_49964</name>
</gene>
<reference evidence="2" key="1">
    <citation type="journal article" date="2014" name="Front. Microbiol.">
        <title>High frequency of phylogenetically diverse reductive dehalogenase-homologous genes in deep subseafloor sedimentary metagenomes.</title>
        <authorList>
            <person name="Kawai M."/>
            <person name="Futagami T."/>
            <person name="Toyoda A."/>
            <person name="Takaki Y."/>
            <person name="Nishi S."/>
            <person name="Hori S."/>
            <person name="Arai W."/>
            <person name="Tsubouchi T."/>
            <person name="Morono Y."/>
            <person name="Uchiyama I."/>
            <person name="Ito T."/>
            <person name="Fujiyama A."/>
            <person name="Inagaki F."/>
            <person name="Takami H."/>
        </authorList>
    </citation>
    <scope>NUCLEOTIDE SEQUENCE</scope>
    <source>
        <strain evidence="2">Expedition CK06-06</strain>
    </source>
</reference>
<accession>X0XMR9</accession>
<dbReference type="AlphaFoldDB" id="X0XMR9"/>
<evidence type="ECO:0000256" key="1">
    <source>
        <dbReference type="SAM" id="MobiDB-lite"/>
    </source>
</evidence>
<sequence length="228" mass="25271">QAAIRVTKLPSYTNEFLGLVNFFQDTADESTTVPRALHGSSDLGQGAAAKTATGMSMLIGAANITLKDQVQFFDDGVTKKFIKAMYFWNMEFNSKDRIKGDFNIVARGSKSLIAKEVKMEQINQFLALTNNEIDMQYIKRDVLLRELAEIFDLDKLGFIRSEAEVAKNQADQQASAKRQEDHAILLEAMKAESSGHSPDAVEKTIQLFGIQTPGGPPQNPNQVQERIA</sequence>
<proteinExistence type="predicted"/>
<name>X0XMR9_9ZZZZ</name>
<feature type="non-terminal residue" evidence="2">
    <location>
        <position position="1"/>
    </location>
</feature>
<evidence type="ECO:0000313" key="2">
    <source>
        <dbReference type="EMBL" id="GAG26271.1"/>
    </source>
</evidence>
<comment type="caution">
    <text evidence="2">The sequence shown here is derived from an EMBL/GenBank/DDBJ whole genome shotgun (WGS) entry which is preliminary data.</text>
</comment>
<feature type="region of interest" description="Disordered" evidence="1">
    <location>
        <begin position="189"/>
        <end position="228"/>
    </location>
</feature>
<dbReference type="EMBL" id="BARS01032173">
    <property type="protein sequence ID" value="GAG26271.1"/>
    <property type="molecule type" value="Genomic_DNA"/>
</dbReference>
<organism evidence="2">
    <name type="scientific">marine sediment metagenome</name>
    <dbReference type="NCBI Taxonomy" id="412755"/>
    <lineage>
        <taxon>unclassified sequences</taxon>
        <taxon>metagenomes</taxon>
        <taxon>ecological metagenomes</taxon>
    </lineage>
</organism>
<protein>
    <submittedName>
        <fullName evidence="2">Uncharacterized protein</fullName>
    </submittedName>
</protein>